<evidence type="ECO:0000313" key="3">
    <source>
        <dbReference type="EMBL" id="ORC93637.1"/>
    </source>
</evidence>
<dbReference type="InterPro" id="IPR000904">
    <property type="entry name" value="Sec7_dom"/>
</dbReference>
<proteinExistence type="predicted"/>
<dbReference type="EMBL" id="NBCO01000001">
    <property type="protein sequence ID" value="ORC93637.1"/>
    <property type="molecule type" value="Genomic_DNA"/>
</dbReference>
<keyword evidence="4" id="KW-1185">Reference proteome</keyword>
<evidence type="ECO:0000313" key="4">
    <source>
        <dbReference type="Proteomes" id="UP000192257"/>
    </source>
</evidence>
<dbReference type="GO" id="GO:0016192">
    <property type="term" value="P:vesicle-mediated transport"/>
    <property type="evidence" value="ECO:0007669"/>
    <property type="project" value="UniProtKB-ARBA"/>
</dbReference>
<dbReference type="Gene3D" id="1.10.1000.11">
    <property type="entry name" value="Arf Nucleotide-binding Site Opener,domain 2"/>
    <property type="match status" value="1"/>
</dbReference>
<dbReference type="GeneID" id="39980975"/>
<feature type="compositionally biased region" description="Polar residues" evidence="1">
    <location>
        <begin position="386"/>
        <end position="402"/>
    </location>
</feature>
<organism evidence="3 4">
    <name type="scientific">Trypanosoma theileri</name>
    <dbReference type="NCBI Taxonomy" id="67003"/>
    <lineage>
        <taxon>Eukaryota</taxon>
        <taxon>Discoba</taxon>
        <taxon>Euglenozoa</taxon>
        <taxon>Kinetoplastea</taxon>
        <taxon>Metakinetoplastina</taxon>
        <taxon>Trypanosomatida</taxon>
        <taxon>Trypanosomatidae</taxon>
        <taxon>Trypanosoma</taxon>
    </lineage>
</organism>
<name>A0A1X0P9M6_9TRYP</name>
<dbReference type="OrthoDB" id="430364at2759"/>
<dbReference type="InterPro" id="IPR023394">
    <property type="entry name" value="Sec7_C_sf"/>
</dbReference>
<evidence type="ECO:0000256" key="1">
    <source>
        <dbReference type="SAM" id="MobiDB-lite"/>
    </source>
</evidence>
<dbReference type="GO" id="GO:0012505">
    <property type="term" value="C:endomembrane system"/>
    <property type="evidence" value="ECO:0007669"/>
    <property type="project" value="UniProtKB-ARBA"/>
</dbReference>
<feature type="domain" description="SEC7" evidence="2">
    <location>
        <begin position="534"/>
        <end position="784"/>
    </location>
</feature>
<dbReference type="VEuPathDB" id="TriTrypDB:TM35_000015140"/>
<dbReference type="PANTHER" id="PTHR10663:SF388">
    <property type="entry name" value="GOLGI-SPECIFIC BREFELDIN A-RESISTANCE GUANINE NUCLEOTIDE EXCHANGE FACTOR 1"/>
    <property type="match status" value="1"/>
</dbReference>
<dbReference type="STRING" id="67003.A0A1X0P9M6"/>
<protein>
    <recommendedName>
        <fullName evidence="2">SEC7 domain-containing protein</fullName>
    </recommendedName>
</protein>
<evidence type="ECO:0000259" key="2">
    <source>
        <dbReference type="PROSITE" id="PS50190"/>
    </source>
</evidence>
<dbReference type="PROSITE" id="PS50190">
    <property type="entry name" value="SEC7"/>
    <property type="match status" value="1"/>
</dbReference>
<dbReference type="SMART" id="SM00222">
    <property type="entry name" value="Sec7"/>
    <property type="match status" value="1"/>
</dbReference>
<accession>A0A1X0P9M6</accession>
<reference evidence="3 4" key="1">
    <citation type="submission" date="2017-03" db="EMBL/GenBank/DDBJ databases">
        <title>An alternative strategy for trypanosome survival in the mammalian bloodstream revealed through genome and transcriptome analysis of the ubiquitous bovine parasite Trypanosoma (Megatrypanum) theileri.</title>
        <authorList>
            <person name="Kelly S."/>
            <person name="Ivens A."/>
            <person name="Mott A."/>
            <person name="O'Neill E."/>
            <person name="Emms D."/>
            <person name="Macleod O."/>
            <person name="Voorheis P."/>
            <person name="Matthews J."/>
            <person name="Matthews K."/>
            <person name="Carrington M."/>
        </authorList>
    </citation>
    <scope>NUCLEOTIDE SEQUENCE [LARGE SCALE GENOMIC DNA]</scope>
    <source>
        <strain evidence="3">Edinburgh</strain>
    </source>
</reference>
<dbReference type="Proteomes" id="UP000192257">
    <property type="component" value="Unassembled WGS sequence"/>
</dbReference>
<comment type="caution">
    <text evidence="3">The sequence shown here is derived from an EMBL/GenBank/DDBJ whole genome shotgun (WGS) entry which is preliminary data.</text>
</comment>
<dbReference type="PANTHER" id="PTHR10663">
    <property type="entry name" value="GUANYL-NUCLEOTIDE EXCHANGE FACTOR"/>
    <property type="match status" value="1"/>
</dbReference>
<dbReference type="GO" id="GO:0005737">
    <property type="term" value="C:cytoplasm"/>
    <property type="evidence" value="ECO:0007669"/>
    <property type="project" value="UniProtKB-ARBA"/>
</dbReference>
<dbReference type="RefSeq" id="XP_028887703.1">
    <property type="nucleotide sequence ID" value="XM_029021195.1"/>
</dbReference>
<dbReference type="SUPFAM" id="SSF48425">
    <property type="entry name" value="Sec7 domain"/>
    <property type="match status" value="1"/>
</dbReference>
<dbReference type="Pfam" id="PF01369">
    <property type="entry name" value="Sec7"/>
    <property type="match status" value="1"/>
</dbReference>
<dbReference type="GO" id="GO:0032012">
    <property type="term" value="P:regulation of ARF protein signal transduction"/>
    <property type="evidence" value="ECO:0007669"/>
    <property type="project" value="InterPro"/>
</dbReference>
<gene>
    <name evidence="3" type="ORF">TM35_000015140</name>
</gene>
<sequence>MEKTEMYVTRPSEATVHSSNGNNSNSRSLEERWVQDRLVLANQIENLLVAIRSDGRFVSKTRFTDVGRMAEEHPLLRRLKALQRKVMTPSLVRHLSEEEILQPFCDLSVSADMGDTIVGVVLASLSNIVDLQCSFITREGLEKLLFTTRGRRGGVSGNSSYEVVLSRRLQLCVSCTSHPCAREMPERLFVKTLRRAYALAVHPSASQLLQRTAEQAMKSIISSLYNFILQDKQNHGKHDCKSGSHQGSGLNGVTMLRFICRLITGIDDDEDTTKENLRSEARVSSRTPVIQLEGLFLVQTMLFIVKDHLCKPGWEELLYGVQHNLSRVLLVAGVSTENVIVLSQILRTIHVVMRSASARLIPQIYSFIRVLHIGPIIRMTEDLRSDPTSPKRLSSSPRTAVSPSIPTTGTFHMSVSKMQDLCERRELILESLVDFCCDIDFAAFCYGQYDLSRRFFPLFSSLCSVLVENCFHISDSTSSVVMKGGRDGTVNDLWSEGFFNHTDILALEALYGLLSQTALTISRPEPPLEKLSSLIESRLEEKKLLMKFASLFRNDAIKEGIPFLLQNAVRVPAGTFKKGMLNAPALILEEPAGGRQVGASLFRLNDILDKRALGDYLGELGREPAAPILDGSIESTKAHAAWEAERQNDHLRAGTVRFFEEQLKGFLDEFDYRNKSVLSCIRETAYRMCMPGEAQKIDRVMEAFAKKWNTDNRDSDKSINPFSTEHAPFILAFSLIMLNTDQHSGKMVKPMTQEDFRRIHRDSDGGTSLPDEFLNDLYDDVKAHPIIMADMIDTGFTNDVTWDLEMQESSPLEGSISSDVIKSFSMQSISSNESNLNFIHALHPFVFQALWKECLTAFSNTLQGCRAPLENYMMEDKGTNGSISNKESTFYPPEYAYYKALDGLSLIAKTAAHYGMVSAVDHVILTLIEELPLDMQEAHTSLMHLGNQPFSLQCLEKLFTLLKECKPKIMDAWKDLGYIFTKLFLLGVFAREIEKTSEALGVWEELYTNPGIIATGVKRTSSEGGWLSALWGSSSSTSPERLREQEVEEKQAMERIRAIIPSIEEFLHMIDSLDEKSHQLFFSALCESTSLKSKKTSESYSISYTIFLVTEVMIRRSNDSINMDRYIKLCRQLTSVIFIILDQPNEARSNITNNRNRGGGGSGTEDDLLSAAEFNQPITSEAYEYWISVGNRIVVSIVRAIKQFSFNASTRNVAVELLNILTNAPVKVFSAVVAPELSSALLEILVNPQYLSTPPSHEYLEGLLRALHVISTTCVVPRIQWKVRKAIAALVKLEKYDPLQDSDAVVNALVSCSLASPSTDGINPDGVVGTDEVSRNEPAESFADSITCVCRRLVTINTIQSAVNNGKKWELLWVSSLRGLSALVVLSRHYRDRSDALLCLQRCLLDSEIRHLPGSAVALLYEDVIFPLTEQMCAPSLDILATPQNEKVTDIDSTTDAKPVHSFVSGFFSTLAPAPLSKREAEGTSTGQLSVERSKRKVAIDLRCRMVALLPKVLLHYVRSLVDTPEILQELSQRILGTLYALYTAPNDMASNEEDSDTREMGKEVMRTSGTTEDEIALREAIQETVKNMINVLESTLADPECMVTMQKIPYFWTSTKNVLRTFDFAEPLLTLIDSRES</sequence>
<dbReference type="GO" id="GO:0005085">
    <property type="term" value="F:guanyl-nucleotide exchange factor activity"/>
    <property type="evidence" value="ECO:0007669"/>
    <property type="project" value="InterPro"/>
</dbReference>
<dbReference type="InterPro" id="IPR035999">
    <property type="entry name" value="Sec7_dom_sf"/>
</dbReference>
<feature type="region of interest" description="Disordered" evidence="1">
    <location>
        <begin position="1"/>
        <end position="28"/>
    </location>
</feature>
<feature type="region of interest" description="Disordered" evidence="1">
    <location>
        <begin position="382"/>
        <end position="402"/>
    </location>
</feature>
<feature type="compositionally biased region" description="Low complexity" evidence="1">
    <location>
        <begin position="18"/>
        <end position="27"/>
    </location>
</feature>